<evidence type="ECO:0000256" key="4">
    <source>
        <dbReference type="ARBA" id="ARBA00022840"/>
    </source>
</evidence>
<keyword evidence="2" id="KW-0813">Transport</keyword>
<dbReference type="SUPFAM" id="SSF52540">
    <property type="entry name" value="P-loop containing nucleoside triphosphate hydrolases"/>
    <property type="match status" value="1"/>
</dbReference>
<keyword evidence="4 6" id="KW-0067">ATP-binding</keyword>
<dbReference type="Pfam" id="PF00005">
    <property type="entry name" value="ABC_tran"/>
    <property type="match status" value="1"/>
</dbReference>
<evidence type="ECO:0000256" key="1">
    <source>
        <dbReference type="ARBA" id="ARBA00005417"/>
    </source>
</evidence>
<dbReference type="PROSITE" id="PS50893">
    <property type="entry name" value="ABC_TRANSPORTER_2"/>
    <property type="match status" value="1"/>
</dbReference>
<comment type="similarity">
    <text evidence="1">Belongs to the ABC transporter superfamily.</text>
</comment>
<dbReference type="GO" id="GO:0016887">
    <property type="term" value="F:ATP hydrolysis activity"/>
    <property type="evidence" value="ECO:0007669"/>
    <property type="project" value="InterPro"/>
</dbReference>
<name>A0A261EWG1_9BIFI</name>
<dbReference type="Proteomes" id="UP000216454">
    <property type="component" value="Unassembled WGS sequence"/>
</dbReference>
<dbReference type="PANTHER" id="PTHR43335">
    <property type="entry name" value="ABC TRANSPORTER, ATP-BINDING PROTEIN"/>
    <property type="match status" value="1"/>
</dbReference>
<dbReference type="GO" id="GO:0005524">
    <property type="term" value="F:ATP binding"/>
    <property type="evidence" value="ECO:0007669"/>
    <property type="project" value="UniProtKB-KW"/>
</dbReference>
<protein>
    <submittedName>
        <fullName evidence="6">Multidrug ABC transporter ATP-binding protein</fullName>
    </submittedName>
</protein>
<dbReference type="EMBL" id="MWWQ01000009">
    <property type="protein sequence ID" value="OZG51185.1"/>
    <property type="molecule type" value="Genomic_DNA"/>
</dbReference>
<sequence>MIEFSEVKKSFGDHVVLDGISFTAPNGKVTGLVGPNGAGKSTAFKILLGLLPADSGACLVDGVPYARCACPGEALGVTFGPEWIPPRMTGEGYLLYVSDLKECGERSADGKRTVAQRKQEVRDLLALVGLTAAADNKVGSYSLGMRQRLGLASALVGQPRNLVLDEPVNGLDIEGVRWVRDYLHTAAQSGRSVLLSSHILSELEMVADDIVMLSQGRVVRSGTLQQVRTSAAQTRGVIVTTNDIPGMLALLQSGGFSAQATPHGVRVADADIHRVASCVGNGSVPVHSIACEETSLEDAFLQQIHSGASVQMRASQSMPANAQAA</sequence>
<dbReference type="Gene3D" id="3.40.50.300">
    <property type="entry name" value="P-loop containing nucleotide triphosphate hydrolases"/>
    <property type="match status" value="1"/>
</dbReference>
<dbReference type="SMART" id="SM00382">
    <property type="entry name" value="AAA"/>
    <property type="match status" value="1"/>
</dbReference>
<dbReference type="RefSeq" id="WP_094691464.1">
    <property type="nucleotide sequence ID" value="NZ_MWWQ01000009.1"/>
</dbReference>
<dbReference type="InterPro" id="IPR017871">
    <property type="entry name" value="ABC_transporter-like_CS"/>
</dbReference>
<evidence type="ECO:0000313" key="7">
    <source>
        <dbReference type="Proteomes" id="UP000216454"/>
    </source>
</evidence>
<reference evidence="6 7" key="1">
    <citation type="journal article" date="2017" name="BMC Genomics">
        <title>Comparative genomic and phylogenomic analyses of the Bifidobacteriaceae family.</title>
        <authorList>
            <person name="Lugli G.A."/>
            <person name="Milani C."/>
            <person name="Turroni F."/>
            <person name="Duranti S."/>
            <person name="Mancabelli L."/>
            <person name="Mangifesta M."/>
            <person name="Ferrario C."/>
            <person name="Modesto M."/>
            <person name="Mattarelli P."/>
            <person name="Jiri K."/>
            <person name="van Sinderen D."/>
            <person name="Ventura M."/>
        </authorList>
    </citation>
    <scope>NUCLEOTIDE SEQUENCE [LARGE SCALE GENOMIC DNA]</scope>
    <source>
        <strain evidence="6 7">DSM 24744</strain>
    </source>
</reference>
<accession>A0A261EWG1</accession>
<evidence type="ECO:0000256" key="2">
    <source>
        <dbReference type="ARBA" id="ARBA00022448"/>
    </source>
</evidence>
<keyword evidence="7" id="KW-1185">Reference proteome</keyword>
<evidence type="ECO:0000313" key="6">
    <source>
        <dbReference type="EMBL" id="OZG51185.1"/>
    </source>
</evidence>
<dbReference type="PROSITE" id="PS00211">
    <property type="entry name" value="ABC_TRANSPORTER_1"/>
    <property type="match status" value="1"/>
</dbReference>
<dbReference type="PANTHER" id="PTHR43335:SF4">
    <property type="entry name" value="ABC TRANSPORTER, ATP-BINDING PROTEIN"/>
    <property type="match status" value="1"/>
</dbReference>
<dbReference type="InterPro" id="IPR027417">
    <property type="entry name" value="P-loop_NTPase"/>
</dbReference>
<keyword evidence="3" id="KW-0547">Nucleotide-binding</keyword>
<organism evidence="6 7">
    <name type="scientific">Pseudoscardovia suis</name>
    <dbReference type="NCBI Taxonomy" id="987063"/>
    <lineage>
        <taxon>Bacteria</taxon>
        <taxon>Bacillati</taxon>
        <taxon>Actinomycetota</taxon>
        <taxon>Actinomycetes</taxon>
        <taxon>Bifidobacteriales</taxon>
        <taxon>Bifidobacteriaceae</taxon>
        <taxon>Pseudoscardovia</taxon>
    </lineage>
</organism>
<gene>
    <name evidence="6" type="ORF">PSSU_1122</name>
</gene>
<comment type="caution">
    <text evidence="6">The sequence shown here is derived from an EMBL/GenBank/DDBJ whole genome shotgun (WGS) entry which is preliminary data.</text>
</comment>
<evidence type="ECO:0000256" key="3">
    <source>
        <dbReference type="ARBA" id="ARBA00022741"/>
    </source>
</evidence>
<dbReference type="OrthoDB" id="9804819at2"/>
<dbReference type="InterPro" id="IPR003593">
    <property type="entry name" value="AAA+_ATPase"/>
</dbReference>
<evidence type="ECO:0000259" key="5">
    <source>
        <dbReference type="PROSITE" id="PS50893"/>
    </source>
</evidence>
<dbReference type="AlphaFoldDB" id="A0A261EWG1"/>
<feature type="domain" description="ABC transporter" evidence="5">
    <location>
        <begin position="2"/>
        <end position="240"/>
    </location>
</feature>
<dbReference type="InterPro" id="IPR003439">
    <property type="entry name" value="ABC_transporter-like_ATP-bd"/>
</dbReference>
<proteinExistence type="inferred from homology"/>